<protein>
    <recommendedName>
        <fullName evidence="2">Toxin</fullName>
    </recommendedName>
</protein>
<organism evidence="1">
    <name type="scientific">marine sediment metagenome</name>
    <dbReference type="NCBI Taxonomy" id="412755"/>
    <lineage>
        <taxon>unclassified sequences</taxon>
        <taxon>metagenomes</taxon>
        <taxon>ecological metagenomes</taxon>
    </lineage>
</organism>
<gene>
    <name evidence="1" type="ORF">LCGC14_2406950</name>
</gene>
<accession>A0A0F9BTI9</accession>
<dbReference type="EMBL" id="LAZR01036278">
    <property type="protein sequence ID" value="KKL25274.1"/>
    <property type="molecule type" value="Genomic_DNA"/>
</dbReference>
<sequence>MKLITWNPEKNKLLQKERNISFEDVILHISDGGILDTFEHPNQERYWGQQIHAIEIEGYAYLVPFIESEDEVFLKTIIPSLKATKTYLGGSK</sequence>
<evidence type="ECO:0000313" key="1">
    <source>
        <dbReference type="EMBL" id="KKL25274.1"/>
    </source>
</evidence>
<name>A0A0F9BTI9_9ZZZZ</name>
<reference evidence="1" key="1">
    <citation type="journal article" date="2015" name="Nature">
        <title>Complex archaea that bridge the gap between prokaryotes and eukaryotes.</title>
        <authorList>
            <person name="Spang A."/>
            <person name="Saw J.H."/>
            <person name="Jorgensen S.L."/>
            <person name="Zaremba-Niedzwiedzka K."/>
            <person name="Martijn J."/>
            <person name="Lind A.E."/>
            <person name="van Eijk R."/>
            <person name="Schleper C."/>
            <person name="Guy L."/>
            <person name="Ettema T.J."/>
        </authorList>
    </citation>
    <scope>NUCLEOTIDE SEQUENCE</scope>
</reference>
<evidence type="ECO:0008006" key="2">
    <source>
        <dbReference type="Google" id="ProtNLM"/>
    </source>
</evidence>
<comment type="caution">
    <text evidence="1">The sequence shown here is derived from an EMBL/GenBank/DDBJ whole genome shotgun (WGS) entry which is preliminary data.</text>
</comment>
<proteinExistence type="predicted"/>
<dbReference type="AlphaFoldDB" id="A0A0F9BTI9"/>